<accession>A0A1R3G3Q1</accession>
<dbReference type="AlphaFoldDB" id="A0A1R3G3Q1"/>
<organism evidence="1 2">
    <name type="scientific">Corchorus olitorius</name>
    <dbReference type="NCBI Taxonomy" id="93759"/>
    <lineage>
        <taxon>Eukaryota</taxon>
        <taxon>Viridiplantae</taxon>
        <taxon>Streptophyta</taxon>
        <taxon>Embryophyta</taxon>
        <taxon>Tracheophyta</taxon>
        <taxon>Spermatophyta</taxon>
        <taxon>Magnoliopsida</taxon>
        <taxon>eudicotyledons</taxon>
        <taxon>Gunneridae</taxon>
        <taxon>Pentapetalae</taxon>
        <taxon>rosids</taxon>
        <taxon>malvids</taxon>
        <taxon>Malvales</taxon>
        <taxon>Malvaceae</taxon>
        <taxon>Grewioideae</taxon>
        <taxon>Apeibeae</taxon>
        <taxon>Corchorus</taxon>
    </lineage>
</organism>
<dbReference type="Proteomes" id="UP000187203">
    <property type="component" value="Unassembled WGS sequence"/>
</dbReference>
<sequence length="80" mass="8812">MADPRGHLFAIANDGKELAALFNAFVMIETPFVYLPYVQRLGAFAASSLWCWRCMVLATSCGVMALEPPPSVSYVKEDII</sequence>
<protein>
    <submittedName>
        <fullName evidence="1">Uncharacterized protein</fullName>
    </submittedName>
</protein>
<name>A0A1R3G3Q1_9ROSI</name>
<evidence type="ECO:0000313" key="1">
    <source>
        <dbReference type="EMBL" id="OMO52693.1"/>
    </source>
</evidence>
<proteinExistence type="predicted"/>
<gene>
    <name evidence="1" type="ORF">COLO4_37045</name>
</gene>
<dbReference type="EMBL" id="AWUE01023800">
    <property type="protein sequence ID" value="OMO52693.1"/>
    <property type="molecule type" value="Genomic_DNA"/>
</dbReference>
<reference evidence="2" key="1">
    <citation type="submission" date="2013-09" db="EMBL/GenBank/DDBJ databases">
        <title>Corchorus olitorius genome sequencing.</title>
        <authorList>
            <person name="Alam M."/>
            <person name="Haque M.S."/>
            <person name="Islam M.S."/>
            <person name="Emdad E.M."/>
            <person name="Islam M.M."/>
            <person name="Ahmed B."/>
            <person name="Halim A."/>
            <person name="Hossen Q.M.M."/>
            <person name="Hossain M.Z."/>
            <person name="Ahmed R."/>
            <person name="Khan M.M."/>
            <person name="Islam R."/>
            <person name="Rashid M.M."/>
            <person name="Khan S.A."/>
            <person name="Rahman M.S."/>
            <person name="Alam M."/>
            <person name="Yahiya A.S."/>
            <person name="Khan M.S."/>
            <person name="Azam M.S."/>
            <person name="Haque T."/>
            <person name="Lashkar M.Z.H."/>
            <person name="Akhand A.I."/>
            <person name="Morshed G."/>
            <person name="Roy S."/>
            <person name="Uddin K.S."/>
            <person name="Rabeya T."/>
            <person name="Hossain A.S."/>
            <person name="Chowdhury A."/>
            <person name="Snigdha A.R."/>
            <person name="Mortoza M.S."/>
            <person name="Matin S.A."/>
            <person name="Hoque S.M.E."/>
            <person name="Islam M.K."/>
            <person name="Roy D.K."/>
            <person name="Haider R."/>
            <person name="Moosa M.M."/>
            <person name="Elias S.M."/>
            <person name="Hasan A.M."/>
            <person name="Jahan S."/>
            <person name="Shafiuddin M."/>
            <person name="Mahmood N."/>
            <person name="Shommy N.S."/>
        </authorList>
    </citation>
    <scope>NUCLEOTIDE SEQUENCE [LARGE SCALE GENOMIC DNA]</scope>
    <source>
        <strain evidence="2">cv. O-4</strain>
    </source>
</reference>
<comment type="caution">
    <text evidence="1">The sequence shown here is derived from an EMBL/GenBank/DDBJ whole genome shotgun (WGS) entry which is preliminary data.</text>
</comment>
<evidence type="ECO:0000313" key="2">
    <source>
        <dbReference type="Proteomes" id="UP000187203"/>
    </source>
</evidence>
<keyword evidence="2" id="KW-1185">Reference proteome</keyword>